<name>A0ABT8N7M2_9BACL</name>
<dbReference type="RefSeq" id="WP_301854428.1">
    <property type="nucleotide sequence ID" value="NZ_JAUJWU010000001.1"/>
</dbReference>
<gene>
    <name evidence="1" type="ORF">QWY13_00130</name>
</gene>
<reference evidence="1 2" key="1">
    <citation type="submission" date="2023-07" db="EMBL/GenBank/DDBJ databases">
        <title>Novel species in genus Planococcus.</title>
        <authorList>
            <person name="Ning S."/>
        </authorList>
    </citation>
    <scope>NUCLEOTIDE SEQUENCE [LARGE SCALE GENOMIC DNA]</scope>
    <source>
        <strain evidence="1 2">N017</strain>
    </source>
</reference>
<protein>
    <submittedName>
        <fullName evidence="1">Uncharacterized protein</fullName>
    </submittedName>
</protein>
<evidence type="ECO:0000313" key="2">
    <source>
        <dbReference type="Proteomes" id="UP001172142"/>
    </source>
</evidence>
<organism evidence="1 2">
    <name type="scientific">Planococcus shenhongbingii</name>
    <dbReference type="NCBI Taxonomy" id="3058398"/>
    <lineage>
        <taxon>Bacteria</taxon>
        <taxon>Bacillati</taxon>
        <taxon>Bacillota</taxon>
        <taxon>Bacilli</taxon>
        <taxon>Bacillales</taxon>
        <taxon>Caryophanaceae</taxon>
        <taxon>Planococcus</taxon>
    </lineage>
</organism>
<dbReference type="EMBL" id="JAUJWU010000001">
    <property type="protein sequence ID" value="MDN7243880.1"/>
    <property type="molecule type" value="Genomic_DNA"/>
</dbReference>
<sequence length="116" mass="13815">MEVITINNKKMSEFTLIDVIERQVHFTKTNTIFDKIDFKDYDEGKLLAFSEMLEDVNTLKEDEFVDKYQNIMKKLAKKFEDNEAVEDEREKITGYNNAVVTIMMCINPHFEYELKE</sequence>
<proteinExistence type="predicted"/>
<accession>A0ABT8N7M2</accession>
<comment type="caution">
    <text evidence="1">The sequence shown here is derived from an EMBL/GenBank/DDBJ whole genome shotgun (WGS) entry which is preliminary data.</text>
</comment>
<evidence type="ECO:0000313" key="1">
    <source>
        <dbReference type="EMBL" id="MDN7243880.1"/>
    </source>
</evidence>
<keyword evidence="2" id="KW-1185">Reference proteome</keyword>
<dbReference type="Proteomes" id="UP001172142">
    <property type="component" value="Unassembled WGS sequence"/>
</dbReference>